<dbReference type="InterPro" id="IPR028087">
    <property type="entry name" value="Tad_N"/>
</dbReference>
<dbReference type="Pfam" id="PF13400">
    <property type="entry name" value="Tad"/>
    <property type="match status" value="1"/>
</dbReference>
<name>A0A212PVY7_9CHLR</name>
<evidence type="ECO:0000313" key="3">
    <source>
        <dbReference type="Proteomes" id="UP000197025"/>
    </source>
</evidence>
<reference evidence="3" key="1">
    <citation type="submission" date="2017-06" db="EMBL/GenBank/DDBJ databases">
        <authorList>
            <person name="Varghese N."/>
            <person name="Submissions S."/>
        </authorList>
    </citation>
    <scope>NUCLEOTIDE SEQUENCE [LARGE SCALE GENOMIC DNA]</scope>
    <source>
        <strain evidence="3">JAD2</strain>
    </source>
</reference>
<proteinExistence type="predicted"/>
<dbReference type="RefSeq" id="WP_088569913.1">
    <property type="nucleotide sequence ID" value="NZ_FYEK01000003.1"/>
</dbReference>
<evidence type="ECO:0000259" key="1">
    <source>
        <dbReference type="Pfam" id="PF13400"/>
    </source>
</evidence>
<keyword evidence="3" id="KW-1185">Reference proteome</keyword>
<dbReference type="Proteomes" id="UP000197025">
    <property type="component" value="Unassembled WGS sequence"/>
</dbReference>
<dbReference type="EMBL" id="FYEK01000003">
    <property type="protein sequence ID" value="SNB51164.1"/>
    <property type="molecule type" value="Genomic_DNA"/>
</dbReference>
<sequence length="447" mass="46901">MGQGRSGQTLVLVALMLTALIGLAALAVDGNQAYAQRRRAQNAADAGALAGTRALWLAQHGAGDESAILQAIHQIVEAQGIPDAGGQPGDAQNPNVQASYYISDTVQIPIPAGAVPSNARGVVVVVRNPFRSFLAAVIGHAWLEVRAQATAIYFPGWSSGEYALTALCKNENTNGPCYQNALNLSGSDIYINGGIHSNAGLNLTNADPSKAPHVVLENGVCEYGGEAYGLNDAGLGCEGASPIILEPLYTINQFQPGGTYWQDAGRKFCLQPSSAQGVTLDPTAPYTPTEGFCGPNTLSTYRLVNEALYFVNGNVTVKIPSGWTTPITITVAATGRINVDMKNCPDIDGDGLPDCSPLYAYTAKSLLFFSPVKDASTPVIQVSSPNIYWNGLIYAPVGLVRMSSAGNIVTDAGAILAWRIDLSGSNISIIAQQGLGPLGRPRMKLIR</sequence>
<dbReference type="InParanoid" id="A0A212PVY7"/>
<dbReference type="AlphaFoldDB" id="A0A212PVY7"/>
<organism evidence="2 3">
    <name type="scientific">Thermoflexus hugenholtzii JAD2</name>
    <dbReference type="NCBI Taxonomy" id="877466"/>
    <lineage>
        <taxon>Bacteria</taxon>
        <taxon>Bacillati</taxon>
        <taxon>Chloroflexota</taxon>
        <taxon>Thermoflexia</taxon>
        <taxon>Thermoflexales</taxon>
        <taxon>Thermoflexaceae</taxon>
        <taxon>Thermoflexus</taxon>
    </lineage>
</organism>
<gene>
    <name evidence="2" type="ORF">SAMN02746019_00021150</name>
</gene>
<evidence type="ECO:0000313" key="2">
    <source>
        <dbReference type="EMBL" id="SNB51164.1"/>
    </source>
</evidence>
<protein>
    <submittedName>
        <fullName evidence="2">Putative Flp pilus-assembly TadE/G-like</fullName>
    </submittedName>
</protein>
<accession>A0A212PVY7</accession>
<feature type="domain" description="Putative Flp pilus-assembly TadG-like N-terminal" evidence="1">
    <location>
        <begin position="7"/>
        <end position="52"/>
    </location>
</feature>